<reference evidence="3" key="1">
    <citation type="submission" date="2006-06" db="EMBL/GenBank/DDBJ databases">
        <title>Complete sequence of Trichodesmium erythraeum IMS101.</title>
        <authorList>
            <consortium name="US DOE Joint Genome Institute"/>
            <person name="Copeland A."/>
            <person name="Lucas S."/>
            <person name="Lapidus A."/>
            <person name="Barry K."/>
            <person name="Detter J.C."/>
            <person name="Glavina del Rio T."/>
            <person name="Hammon N."/>
            <person name="Israni S."/>
            <person name="Dalin E."/>
            <person name="Tice H."/>
            <person name="Pitluck S."/>
            <person name="Kiss H."/>
            <person name="Munk A.C."/>
            <person name="Brettin T."/>
            <person name="Bruce D."/>
            <person name="Han C."/>
            <person name="Tapia R."/>
            <person name="Gilna P."/>
            <person name="Schmutz J."/>
            <person name="Larimer F."/>
            <person name="Land M."/>
            <person name="Hauser L."/>
            <person name="Kyrpides N."/>
            <person name="Kim E."/>
            <person name="Richardson P."/>
        </authorList>
    </citation>
    <scope>NUCLEOTIDE SEQUENCE [LARGE SCALE GENOMIC DNA]</scope>
    <source>
        <strain evidence="3">IMS101</strain>
    </source>
</reference>
<keyword evidence="3" id="KW-0645">Protease</keyword>
<dbReference type="OrthoDB" id="9802627at2"/>
<dbReference type="InterPro" id="IPR012338">
    <property type="entry name" value="Beta-lactam/transpept-like"/>
</dbReference>
<dbReference type="Pfam" id="PF02113">
    <property type="entry name" value="Peptidase_S13"/>
    <property type="match status" value="2"/>
</dbReference>
<gene>
    <name evidence="3" type="ordered locus">Tery_1815</name>
</gene>
<dbReference type="PANTHER" id="PTHR30023">
    <property type="entry name" value="D-ALANYL-D-ALANINE CARBOXYPEPTIDASE"/>
    <property type="match status" value="1"/>
</dbReference>
<dbReference type="Gene3D" id="3.50.80.20">
    <property type="entry name" value="D-Ala-D-Ala carboxypeptidase C, peptidase S13"/>
    <property type="match status" value="1"/>
</dbReference>
<dbReference type="STRING" id="203124.Tery_1815"/>
<dbReference type="GO" id="GO:0006508">
    <property type="term" value="P:proteolysis"/>
    <property type="evidence" value="ECO:0007669"/>
    <property type="project" value="InterPro"/>
</dbReference>
<accession>Q114K2</accession>
<dbReference type="InterPro" id="IPR000667">
    <property type="entry name" value="Peptidase_S13"/>
</dbReference>
<evidence type="ECO:0000256" key="1">
    <source>
        <dbReference type="ARBA" id="ARBA00006096"/>
    </source>
</evidence>
<dbReference type="PRINTS" id="PR00922">
    <property type="entry name" value="DADACBPTASE3"/>
</dbReference>
<protein>
    <submittedName>
        <fullName evidence="3">Peptidase S13, D-Ala-D-Ala carboxypeptidase C</fullName>
    </submittedName>
</protein>
<keyword evidence="2" id="KW-0378">Hydrolase</keyword>
<dbReference type="GO" id="GO:0000270">
    <property type="term" value="P:peptidoglycan metabolic process"/>
    <property type="evidence" value="ECO:0007669"/>
    <property type="project" value="TreeGrafter"/>
</dbReference>
<dbReference type="RefSeq" id="WP_011611447.1">
    <property type="nucleotide sequence ID" value="NC_008312.1"/>
</dbReference>
<dbReference type="SUPFAM" id="SSF56601">
    <property type="entry name" value="beta-lactamase/transpeptidase-like"/>
    <property type="match status" value="1"/>
</dbReference>
<dbReference type="HOGENOM" id="CLU_047821_0_0_3"/>
<proteinExistence type="inferred from homology"/>
<organism evidence="3">
    <name type="scientific">Trichodesmium erythraeum (strain IMS101)</name>
    <dbReference type="NCBI Taxonomy" id="203124"/>
    <lineage>
        <taxon>Bacteria</taxon>
        <taxon>Bacillati</taxon>
        <taxon>Cyanobacteriota</taxon>
        <taxon>Cyanophyceae</taxon>
        <taxon>Oscillatoriophycideae</taxon>
        <taxon>Oscillatoriales</taxon>
        <taxon>Microcoleaceae</taxon>
        <taxon>Trichodesmium</taxon>
    </lineage>
</organism>
<evidence type="ECO:0000256" key="2">
    <source>
        <dbReference type="ARBA" id="ARBA00022801"/>
    </source>
</evidence>
<comment type="similarity">
    <text evidence="1">Belongs to the peptidase S13 family.</text>
</comment>
<dbReference type="EMBL" id="CP000393">
    <property type="protein sequence ID" value="ABG51072.1"/>
    <property type="molecule type" value="Genomic_DNA"/>
</dbReference>
<dbReference type="KEGG" id="ter:Tery_1815"/>
<sequence>MWELFSYGVIHLWLEMAGMQTIGQNTVAILKWQAGIPELISPENSDETLTLKVDEYLEGLKTKGLLTPNTQGIWIQSELRPLNSHEGTTLIPSASLTKIATSLAALETWGAQHQFETLISITGPITNGILRGDLVINGGSDPYFVWEEAIALGNAIQKLGINQVRGNLVIVGNFWMNNQYNHVLAGKFLQEGINSATWSRNVKSIYNRMPRGTPKPTVVIAGSVISQKSVSQTKPMIRHKSLPLIYILKTMNVESKNNLAQTLAKSLGGAKVVQQKAAWGAGVPEAEIQLVNGSGLGLGNKISPRAVTAMFIAIQRHLQTSQWVIADLFPVSGYDTGTLTDQSRTIPQGTVVKTGTLNDVIALAGVFPTREQGLVWFTIVNRSPYWQETRAEQDKFLQQLVNRWGSTISPRAITPKINGDRLGLGDSKRNHFFSIN</sequence>
<dbReference type="eggNOG" id="COG2027">
    <property type="taxonomic scope" value="Bacteria"/>
</dbReference>
<keyword evidence="3" id="KW-0121">Carboxypeptidase</keyword>
<dbReference type="PANTHER" id="PTHR30023:SF0">
    <property type="entry name" value="PENICILLIN-SENSITIVE CARBOXYPEPTIDASE A"/>
    <property type="match status" value="1"/>
</dbReference>
<dbReference type="GO" id="GO:0004185">
    <property type="term" value="F:serine-type carboxypeptidase activity"/>
    <property type="evidence" value="ECO:0007669"/>
    <property type="project" value="InterPro"/>
</dbReference>
<dbReference type="Gene3D" id="3.40.710.10">
    <property type="entry name" value="DD-peptidase/beta-lactamase superfamily"/>
    <property type="match status" value="1"/>
</dbReference>
<name>Q114K2_TRIEI</name>
<dbReference type="AlphaFoldDB" id="Q114K2"/>
<evidence type="ECO:0000313" key="3">
    <source>
        <dbReference type="EMBL" id="ABG51072.1"/>
    </source>
</evidence>